<feature type="domain" description="DUF927" evidence="1">
    <location>
        <begin position="478"/>
        <end position="694"/>
    </location>
</feature>
<dbReference type="Proteomes" id="UP000309061">
    <property type="component" value="Chromosome"/>
</dbReference>
<keyword evidence="3" id="KW-1185">Reference proteome</keyword>
<gene>
    <name evidence="2" type="ORF">H2LOC_010760</name>
</gene>
<accession>A0A6B8KEM2</accession>
<dbReference type="InterPro" id="IPR009270">
    <property type="entry name" value="DUF927"/>
</dbReference>
<sequence length="996" mass="108818">MAEGAQLYLERVLPLDGEHFVGVFNKENGKGAFGYPGLTADEALKVVRRFRQRPGNNVYVSLASQKGYDERQSSKTGQAFKSAKRTLETFAKSKCLYMDIDVKEKGYPSQEVAIAALYEAVDNYQLPRPTVIVGSGSGGIHAYWVLDALLDYMEWRSLSEALIDWADRAGIKFDRGVTIDGVRILRVPGTMNNKPGVNKPVTIIYLEEQDIALQDMHNALAPYKRAGVADRVREALGIGNADVLGGNYFQAAGLRDIDKVAVECPWISNQLATGGVGRDNPQWSQAVLVASFCENPEATAHRLSNGHAQYTDTETQAEITRRLKERDEGTHRVGFPSCHAIRDTGADECQTCPHFELETSPLKLGDTIAMPPEAPLPEAVRQAEEEVKRDYSLETIALKLNPFLPAGGRVNPQTGIVTAERTSENDDGDAETKRINVFKGVIFEAWISRGTDGLIFNFMTTIGGKPTQGSVSVKEAGGSSPRGPLAGQGLFLSEGKDTEAFMRDWLHNLKTAAETVITGVPFGWHTMGDKDKADAPLGFSYAGLQYSTKNPGLAPRPSEELVKQYYPAGVIEPWKDAAAAIIADNCQDRAVIIASAFAAPLMRFTGEGGVALGTFSPESGLGKSTALKIAQAVWGHPRRGLQGLDDTMNATIQKAAELNSLPVYYDELKTHDEVTNFTSTLFRLTSGKGKARLSAAAKQQETPTWDTMLVYASNDTIVAALTETTKGTVAGNVRVFEYQTRPFAPSITPSAMAQKISQLETNYGRAGEVYAKFLGANAASVRAQVAERMNSFADKLGATGEERFWVSAMVITLAGAAYANQLGLTKFNLPSMRAFLTDEFDRMRAARKIAANDLMNIQSIITIMSEFLADMASRRTIHTDQINLKARGRPKPLKLFEDPQRVDRLGVQIKYETAPGDRGIILIDESELEKWLGQKRIPITVFLTSAGNLLRADRSVGALGTGTRLAISNVRVFKIDTAEMSAEPFRKFCRDPEKPI</sequence>
<dbReference type="EMBL" id="CP046052">
    <property type="protein sequence ID" value="QGM46137.1"/>
    <property type="molecule type" value="Genomic_DNA"/>
</dbReference>
<evidence type="ECO:0000313" key="3">
    <source>
        <dbReference type="Proteomes" id="UP000309061"/>
    </source>
</evidence>
<dbReference type="AlphaFoldDB" id="A0A6B8KEM2"/>
<reference evidence="2 3" key="1">
    <citation type="submission" date="2019-11" db="EMBL/GenBank/DDBJ databases">
        <title>The genome sequence of Methylocystis heyeri.</title>
        <authorList>
            <person name="Oshkin I.Y."/>
            <person name="Miroshnikov K."/>
            <person name="Dedysh S.N."/>
        </authorList>
    </citation>
    <scope>NUCLEOTIDE SEQUENCE [LARGE SCALE GENOMIC DNA]</scope>
    <source>
        <strain evidence="2 3">H2</strain>
    </source>
</reference>
<evidence type="ECO:0000313" key="2">
    <source>
        <dbReference type="EMBL" id="QGM46137.1"/>
    </source>
</evidence>
<dbReference type="KEGG" id="mhey:H2LOC_010760"/>
<dbReference type="OrthoDB" id="7208869at2"/>
<name>A0A6B8KEM2_9HYPH</name>
<dbReference type="Pfam" id="PF06048">
    <property type="entry name" value="DUF927"/>
    <property type="match status" value="1"/>
</dbReference>
<protein>
    <submittedName>
        <fullName evidence="2">DUF927 domain-containing protein</fullName>
    </submittedName>
</protein>
<organism evidence="2 3">
    <name type="scientific">Methylocystis heyeri</name>
    <dbReference type="NCBI Taxonomy" id="391905"/>
    <lineage>
        <taxon>Bacteria</taxon>
        <taxon>Pseudomonadati</taxon>
        <taxon>Pseudomonadota</taxon>
        <taxon>Alphaproteobacteria</taxon>
        <taxon>Hyphomicrobiales</taxon>
        <taxon>Methylocystaceae</taxon>
        <taxon>Methylocystis</taxon>
    </lineage>
</organism>
<evidence type="ECO:0000259" key="1">
    <source>
        <dbReference type="Pfam" id="PF06048"/>
    </source>
</evidence>
<dbReference type="RefSeq" id="WP_136496393.1">
    <property type="nucleotide sequence ID" value="NZ_CP046052.1"/>
</dbReference>
<proteinExistence type="predicted"/>